<sequence>MDFIPRYKQPFGLAQAIALDVPTITEEIARLENSLKHLRQTQEILRESLDSSDPADEELSKAYEENKTVMYVPPRIPKRCSSPPWTIGSASQEERILMLKLALSEKGVSSTAHYDAPSVVEQDGKGSNIQSATGQTSTAADAADDDGVYL</sequence>
<organism evidence="3 4">
    <name type="scientific">Hohenbuehelia grisea</name>
    <dbReference type="NCBI Taxonomy" id="104357"/>
    <lineage>
        <taxon>Eukaryota</taxon>
        <taxon>Fungi</taxon>
        <taxon>Dikarya</taxon>
        <taxon>Basidiomycota</taxon>
        <taxon>Agaricomycotina</taxon>
        <taxon>Agaricomycetes</taxon>
        <taxon>Agaricomycetidae</taxon>
        <taxon>Agaricales</taxon>
        <taxon>Pleurotineae</taxon>
        <taxon>Pleurotaceae</taxon>
        <taxon>Hohenbuehelia</taxon>
    </lineage>
</organism>
<evidence type="ECO:0000256" key="2">
    <source>
        <dbReference type="SAM" id="MobiDB-lite"/>
    </source>
</evidence>
<proteinExistence type="predicted"/>
<evidence type="ECO:0000313" key="3">
    <source>
        <dbReference type="EMBL" id="KAL0949451.1"/>
    </source>
</evidence>
<keyword evidence="1" id="KW-0175">Coiled coil</keyword>
<keyword evidence="4" id="KW-1185">Reference proteome</keyword>
<evidence type="ECO:0000256" key="1">
    <source>
        <dbReference type="SAM" id="Coils"/>
    </source>
</evidence>
<feature type="coiled-coil region" evidence="1">
    <location>
        <begin position="21"/>
        <end position="48"/>
    </location>
</feature>
<accession>A0ABR3J1T2</accession>
<protein>
    <submittedName>
        <fullName evidence="3">Uncharacterized protein</fullName>
    </submittedName>
</protein>
<name>A0ABR3J1T2_9AGAR</name>
<evidence type="ECO:0000313" key="4">
    <source>
        <dbReference type="Proteomes" id="UP001556367"/>
    </source>
</evidence>
<feature type="region of interest" description="Disordered" evidence="2">
    <location>
        <begin position="118"/>
        <end position="150"/>
    </location>
</feature>
<dbReference type="EMBL" id="JASNQZ010000012">
    <property type="protein sequence ID" value="KAL0949451.1"/>
    <property type="molecule type" value="Genomic_DNA"/>
</dbReference>
<dbReference type="Proteomes" id="UP001556367">
    <property type="component" value="Unassembled WGS sequence"/>
</dbReference>
<gene>
    <name evidence="3" type="ORF">HGRIS_009506</name>
</gene>
<feature type="compositionally biased region" description="Polar residues" evidence="2">
    <location>
        <begin position="125"/>
        <end position="138"/>
    </location>
</feature>
<reference evidence="4" key="1">
    <citation type="submission" date="2024-06" db="EMBL/GenBank/DDBJ databases">
        <title>Multi-omics analyses provide insights into the biosynthesis of the anticancer antibiotic pleurotin in Hohenbuehelia grisea.</title>
        <authorList>
            <person name="Weaver J.A."/>
            <person name="Alberti F."/>
        </authorList>
    </citation>
    <scope>NUCLEOTIDE SEQUENCE [LARGE SCALE GENOMIC DNA]</scope>
    <source>
        <strain evidence="4">T-177</strain>
    </source>
</reference>
<comment type="caution">
    <text evidence="3">The sequence shown here is derived from an EMBL/GenBank/DDBJ whole genome shotgun (WGS) entry which is preliminary data.</text>
</comment>